<dbReference type="GO" id="GO:0046854">
    <property type="term" value="P:phosphatidylinositol phosphate biosynthetic process"/>
    <property type="evidence" value="ECO:0007669"/>
    <property type="project" value="InterPro"/>
</dbReference>
<dbReference type="PROSITE" id="PS50290">
    <property type="entry name" value="PI3_4_KINASE_3"/>
    <property type="match status" value="1"/>
</dbReference>
<evidence type="ECO:0000256" key="2">
    <source>
        <dbReference type="ARBA" id="ARBA00006209"/>
    </source>
</evidence>
<dbReference type="GO" id="GO:0048015">
    <property type="term" value="P:phosphatidylinositol-mediated signaling"/>
    <property type="evidence" value="ECO:0007669"/>
    <property type="project" value="TreeGrafter"/>
</dbReference>
<accession>A0A2J6QFL3</accession>
<keyword evidence="5" id="KW-0547">Nucleotide-binding</keyword>
<dbReference type="SUPFAM" id="SSF56112">
    <property type="entry name" value="Protein kinase-like (PK-like)"/>
    <property type="match status" value="1"/>
</dbReference>
<name>A0A2J6QFL3_9HELO</name>
<evidence type="ECO:0000313" key="11">
    <source>
        <dbReference type="Proteomes" id="UP000235672"/>
    </source>
</evidence>
<keyword evidence="4" id="KW-0808">Transferase</keyword>
<dbReference type="GO" id="GO:0005524">
    <property type="term" value="F:ATP binding"/>
    <property type="evidence" value="ECO:0007669"/>
    <property type="project" value="UniProtKB-KW"/>
</dbReference>
<keyword evidence="7" id="KW-0067">ATP-binding</keyword>
<reference evidence="10 11" key="1">
    <citation type="submission" date="2016-05" db="EMBL/GenBank/DDBJ databases">
        <title>A degradative enzymes factory behind the ericoid mycorrhizal symbiosis.</title>
        <authorList>
            <consortium name="DOE Joint Genome Institute"/>
            <person name="Martino E."/>
            <person name="Morin E."/>
            <person name="Grelet G."/>
            <person name="Kuo A."/>
            <person name="Kohler A."/>
            <person name="Daghino S."/>
            <person name="Barry K."/>
            <person name="Choi C."/>
            <person name="Cichocki N."/>
            <person name="Clum A."/>
            <person name="Copeland A."/>
            <person name="Hainaut M."/>
            <person name="Haridas S."/>
            <person name="Labutti K."/>
            <person name="Lindquist E."/>
            <person name="Lipzen A."/>
            <person name="Khouja H.-R."/>
            <person name="Murat C."/>
            <person name="Ohm R."/>
            <person name="Olson A."/>
            <person name="Spatafora J."/>
            <person name="Veneault-Fourrey C."/>
            <person name="Henrissat B."/>
            <person name="Grigoriev I."/>
            <person name="Martin F."/>
            <person name="Perotto S."/>
        </authorList>
    </citation>
    <scope>NUCLEOTIDE SEQUENCE [LARGE SCALE GENOMIC DNA]</scope>
    <source>
        <strain evidence="10 11">UAMH 7357</strain>
    </source>
</reference>
<dbReference type="FunFam" id="3.30.1010.10:FF:000014">
    <property type="entry name" value="Phosphatidylinositol 4-kinase STT4"/>
    <property type="match status" value="1"/>
</dbReference>
<dbReference type="PROSITE" id="PS00915">
    <property type="entry name" value="PI3_4_KINASE_1"/>
    <property type="match status" value="1"/>
</dbReference>
<dbReference type="PANTHER" id="PTHR10048">
    <property type="entry name" value="PHOSPHATIDYLINOSITOL KINASE"/>
    <property type="match status" value="1"/>
</dbReference>
<protein>
    <recommendedName>
        <fullName evidence="3">1-phosphatidylinositol 4-kinase</fullName>
        <ecNumber evidence="3">2.7.1.67</ecNumber>
    </recommendedName>
</protein>
<evidence type="ECO:0000256" key="7">
    <source>
        <dbReference type="ARBA" id="ARBA00022840"/>
    </source>
</evidence>
<gene>
    <name evidence="10" type="ORF">NA56DRAFT_469477</name>
</gene>
<dbReference type="InterPro" id="IPR016024">
    <property type="entry name" value="ARM-type_fold"/>
</dbReference>
<evidence type="ECO:0000313" key="10">
    <source>
        <dbReference type="EMBL" id="PMD25067.1"/>
    </source>
</evidence>
<dbReference type="FunFam" id="1.25.40.70:FF:000011">
    <property type="entry name" value="Phosphatidylinositol 4-kinase alpha"/>
    <property type="match status" value="1"/>
</dbReference>
<evidence type="ECO:0000256" key="1">
    <source>
        <dbReference type="ARBA" id="ARBA00001686"/>
    </source>
</evidence>
<dbReference type="Pfam" id="PF00454">
    <property type="entry name" value="PI3_PI4_kinase"/>
    <property type="match status" value="1"/>
</dbReference>
<evidence type="ECO:0000256" key="4">
    <source>
        <dbReference type="ARBA" id="ARBA00022679"/>
    </source>
</evidence>
<dbReference type="SUPFAM" id="SSF48371">
    <property type="entry name" value="ARM repeat"/>
    <property type="match status" value="1"/>
</dbReference>
<feature type="domain" description="PI3K/PI4K catalytic" evidence="8">
    <location>
        <begin position="1666"/>
        <end position="1932"/>
    </location>
</feature>
<dbReference type="FunFam" id="1.10.1070.11:FF:000022">
    <property type="entry name" value="Phosphatidylinositol 4-kinase stt4"/>
    <property type="match status" value="1"/>
</dbReference>
<dbReference type="STRING" id="1745343.A0A2J6QFL3"/>
<dbReference type="OrthoDB" id="10264149at2759"/>
<proteinExistence type="inferred from homology"/>
<evidence type="ECO:0000259" key="9">
    <source>
        <dbReference type="PROSITE" id="PS51545"/>
    </source>
</evidence>
<dbReference type="InterPro" id="IPR042236">
    <property type="entry name" value="PI3K_accessory_sf"/>
</dbReference>
<dbReference type="PROSITE" id="PS00916">
    <property type="entry name" value="PI3_4_KINASE_2"/>
    <property type="match status" value="1"/>
</dbReference>
<dbReference type="Gene3D" id="3.30.1010.10">
    <property type="entry name" value="Phosphatidylinositol 3-kinase Catalytic Subunit, Chain A, domain 4"/>
    <property type="match status" value="1"/>
</dbReference>
<dbReference type="SMART" id="SM00146">
    <property type="entry name" value="PI3Kc"/>
    <property type="match status" value="1"/>
</dbReference>
<organism evidence="10 11">
    <name type="scientific">Hyaloscypha hepaticicola</name>
    <dbReference type="NCBI Taxonomy" id="2082293"/>
    <lineage>
        <taxon>Eukaryota</taxon>
        <taxon>Fungi</taxon>
        <taxon>Dikarya</taxon>
        <taxon>Ascomycota</taxon>
        <taxon>Pezizomycotina</taxon>
        <taxon>Leotiomycetes</taxon>
        <taxon>Helotiales</taxon>
        <taxon>Hyaloscyphaceae</taxon>
        <taxon>Hyaloscypha</taxon>
    </lineage>
</organism>
<keyword evidence="6" id="KW-0418">Kinase</keyword>
<sequence>MDSASRNIRRKALQKIAALSATSCSTTFDSSDLERLCRGCSNNGSANSKSNGYGKGGPVSTAAAPMNIKEFEVLLALCKAAPLLQTTQSAEKLVGQLSPYILEAHTQSFVSSPFFREIEPSPIEALSYHLTTALLSLGINHGFLRDAVSQRLWTYLDHCSKVAEAVSSPSGVISESGSSGEVDDAIHVATITISLLGFLDAASTYANFWNAPERLSLIERVKTIFSEGFLVTVETAFSTIRNSHFQTSYVKEWKRYFRHYAAIGRPLGAMLLQRSYMWLLVAGSSLLVADISVLRGNDILDLLMSGTGITRPSSNHGEVDFATIETMADIAAEEMGLLEDGADYLRLGSAWQQRLAFSVKAGALTSYLNCALLNEDAADVDVLMTWLEDTLADPVQMADEMLASVVLKSMALISKLSPGFAPNISRLLPRFIVQGEPRGQTVCVASNCLAYVLQILSQDAVITTLYTLGNVLSSGVASAERALAGGITGDLLGVADGSVNSAFYTGKHSNGSSISLTITGEEETSVVYGNVVQAICGIAKSCNDPKITALAQSMLLQKIDKVSRPIDARIITEATALALSGGPLEFRSLLKLYARISEEGVIKNNEVLLAAVMKGRDYLSATLRKEAPLYDIYLEHLLETIISKGDVHQAQNNREADVEVAAREIAQLLQPLALLMSSNDLASDDDLSEETLSLIRDAWFNIVVHGFATNTERGRRYLRELRLMAIHSKPLVAEQRGEQMESDIELNTVLRRGMSSEHELAQKKRLALLLPSKSSEIHKLSYRKVIFLQAAYLVETLRADSGDCTKALTYFLEPSMRKGEMSSTMESITDAVMDAYLRKTSTGTNPSFSAPYVAKQLALIFSGCCFRIERVQQAAMLCADRIIRDVPSALCQTSSLFALLELLTLMWSSCLEAETDEYEWKSSFTSARGKVSVQLSDDYSLRRRTLNNLYKKAKGWVRTVIDIAPLDVKGLLQTYLSEYDDDGAYGHISLGRSFASEMGALIPSTDQRLGAIDRHGDCNINTASDFVAQYTTRQEYRYAEALPGQDAEWLHFMQLDPRRGSVASKPDQDYEDATTVLAHLEDRTLKHKYIPIGELRDILRRAAALLCRTKKDECGIVHHLVSIPFAIFTKQSIKLGISLWLGVINENPRMEPRILMEISQQWEATIQRGVGVFSSKFQHPDPFYVKEEFAPSDRAALSKRQLIAHNLLAPHMRLLQFLGSHFNATRLGSPHTEKVFIRLLNATLDGLKHSTGHPLSREIRFQIVLFGLRVLRYSIGIEFGARCLLKDRILSSALSWFSFPPQWSFGGNRLQLKAETRLLADVSIALRNVQMAADKPGPLLKTMQAKEQLLQVLIQSEISRLAVWLYPLNSPQEGYLSNLGAKGTAEAALIGLVRTAWTESPSLAIQLLTRFPSAQLHKEVRWLLLNFPDKAISEPEAVQVLLGETLPIDVSFQLKYLLYWAPVNPVSAVTYFLPAYRNHPYILQYAMRALESHSVDVTFFYVPQIVQTLRYDALGYVERYIVETAQFSQLFAHQIIWNMKANAFKDDDSLIPDDIKPTLDKVMNRMIAAFSDVDKGFYEREFSFFDEITSISGKLKPFIKRPKPEKKQKIEEELRKIKVEVGVYLPSNPDGVVIGIDRKSGKPLQSHAKAPYMATFRIKKNRGEMESTDEMLEETNASALVPQDNTIEVWQSAIFKVGDDCRQDVLALQMISAFRGIFNNVGLDVYVFPYRVTATAPGCGVIDVLPNSISRDMLGREAVNGLYDYFISKYGNEDSLRFQEARSNFVKSMAAYSIISFLLQFKDRHNGNIMIDDAGHILHIDFGFCFDIAPGGVKFERAPFKLTSEMMAVMGGSTEHQSFKWFEELCVKAFLASRQYTEKLSQLVSLMMGSGLPCFKPETVKHFKERFVLEKSEREAAEFMKSLVKRSYSSYSTGVYDQFQLLTNGIPY</sequence>
<dbReference type="InterPro" id="IPR018936">
    <property type="entry name" value="PI3/4_kinase_CS"/>
</dbReference>
<dbReference type="GO" id="GO:0005886">
    <property type="term" value="C:plasma membrane"/>
    <property type="evidence" value="ECO:0007669"/>
    <property type="project" value="TreeGrafter"/>
</dbReference>
<dbReference type="Gene3D" id="1.10.1070.11">
    <property type="entry name" value="Phosphatidylinositol 3-/4-kinase, catalytic domain"/>
    <property type="match status" value="1"/>
</dbReference>
<dbReference type="GO" id="GO:0005737">
    <property type="term" value="C:cytoplasm"/>
    <property type="evidence" value="ECO:0007669"/>
    <property type="project" value="TreeGrafter"/>
</dbReference>
<dbReference type="InterPro" id="IPR011009">
    <property type="entry name" value="Kinase-like_dom_sf"/>
</dbReference>
<dbReference type="InterPro" id="IPR000403">
    <property type="entry name" value="PI3/4_kinase_cat_dom"/>
</dbReference>
<dbReference type="InterPro" id="IPR045495">
    <property type="entry name" value="PI4K_N"/>
</dbReference>
<dbReference type="EC" id="2.7.1.67" evidence="3"/>
<evidence type="ECO:0000256" key="5">
    <source>
        <dbReference type="ARBA" id="ARBA00022741"/>
    </source>
</evidence>
<comment type="catalytic activity">
    <reaction evidence="1">
        <text>a 1,2-diacyl-sn-glycero-3-phospho-(1D-myo-inositol) + ATP = a 1,2-diacyl-sn-glycero-3-phospho-(1D-myo-inositol 4-phosphate) + ADP + H(+)</text>
        <dbReference type="Rhea" id="RHEA:19877"/>
        <dbReference type="ChEBI" id="CHEBI:15378"/>
        <dbReference type="ChEBI" id="CHEBI:30616"/>
        <dbReference type="ChEBI" id="CHEBI:57880"/>
        <dbReference type="ChEBI" id="CHEBI:58178"/>
        <dbReference type="ChEBI" id="CHEBI:456216"/>
        <dbReference type="EC" id="2.7.1.67"/>
    </reaction>
</comment>
<evidence type="ECO:0000259" key="8">
    <source>
        <dbReference type="PROSITE" id="PS50290"/>
    </source>
</evidence>
<dbReference type="Gene3D" id="1.25.40.70">
    <property type="entry name" value="Phosphatidylinositol 3-kinase, accessory domain (PIK)"/>
    <property type="match status" value="1"/>
</dbReference>
<dbReference type="InterPro" id="IPR001263">
    <property type="entry name" value="PI3K_accessory_dom"/>
</dbReference>
<evidence type="ECO:0000256" key="3">
    <source>
        <dbReference type="ARBA" id="ARBA00012169"/>
    </source>
</evidence>
<dbReference type="InterPro" id="IPR036940">
    <property type="entry name" value="PI3/4_kinase_cat_sf"/>
</dbReference>
<keyword evidence="11" id="KW-1185">Reference proteome</keyword>
<dbReference type="EMBL" id="KZ613471">
    <property type="protein sequence ID" value="PMD25067.1"/>
    <property type="molecule type" value="Genomic_DNA"/>
</dbReference>
<dbReference type="SMART" id="SM00145">
    <property type="entry name" value="PI3Ka"/>
    <property type="match status" value="1"/>
</dbReference>
<feature type="domain" description="PIK helical" evidence="9">
    <location>
        <begin position="1390"/>
        <end position="1565"/>
    </location>
</feature>
<comment type="similarity">
    <text evidence="2">Belongs to the PI3/PI4-kinase family. Type III PI4K subfamily.</text>
</comment>
<dbReference type="GO" id="GO:0004430">
    <property type="term" value="F:1-phosphatidylinositol 4-kinase activity"/>
    <property type="evidence" value="ECO:0007669"/>
    <property type="project" value="UniProtKB-EC"/>
</dbReference>
<dbReference type="Pfam" id="PF00613">
    <property type="entry name" value="PI3Ka"/>
    <property type="match status" value="1"/>
</dbReference>
<evidence type="ECO:0000256" key="6">
    <source>
        <dbReference type="ARBA" id="ARBA00022777"/>
    </source>
</evidence>
<dbReference type="InterPro" id="IPR015433">
    <property type="entry name" value="PI3/4_kinase"/>
</dbReference>
<dbReference type="PROSITE" id="PS51545">
    <property type="entry name" value="PIK_HELICAL"/>
    <property type="match status" value="1"/>
</dbReference>
<dbReference type="Proteomes" id="UP000235672">
    <property type="component" value="Unassembled WGS sequence"/>
</dbReference>
<dbReference type="Pfam" id="PF19274">
    <property type="entry name" value="PI4K_N"/>
    <property type="match status" value="1"/>
</dbReference>
<dbReference type="PANTHER" id="PTHR10048:SF15">
    <property type="entry name" value="PHOSPHATIDYLINOSITOL 4-KINASE ALPHA"/>
    <property type="match status" value="1"/>
</dbReference>
<dbReference type="CDD" id="cd05167">
    <property type="entry name" value="PI4Kc_III_alpha"/>
    <property type="match status" value="1"/>
</dbReference>